<sequence>MSGFLLLTTVSVLGTNIILAQARLDSLKTVDDYMNICLDGEHQKSVPGPELGLVKELCSPWAERSCCSAATARGVHMDRRWLNFDWDHCKTLSPRCREYFLMDLCFYECSPNVGPWLVEDVRKIRNERFRDVPICKSDCENWWEACHDDYTCLDNWATGFDWSSGINTCPQGSSCRPFHQVYSNSSDFCQTLMGGSFRVADNEQDCFYLWFDPTYGNPNEAVARKKASEILNVTYKMVSHSSNHDSGNGAANTSGLTGMVLSAYFFHVLTLRL</sequence>
<keyword evidence="7" id="KW-0675">Receptor</keyword>
<keyword evidence="2 4" id="KW-0732">Signal</keyword>
<evidence type="ECO:0000256" key="1">
    <source>
        <dbReference type="ARBA" id="ARBA00007932"/>
    </source>
</evidence>
<dbReference type="InterPro" id="IPR004269">
    <property type="entry name" value="Folate_rcpt"/>
</dbReference>
<feature type="chain" id="PRO_5046651567" evidence="4">
    <location>
        <begin position="23"/>
        <end position="273"/>
    </location>
</feature>
<evidence type="ECO:0000256" key="4">
    <source>
        <dbReference type="SAM" id="SignalP"/>
    </source>
</evidence>
<reference evidence="7" key="1">
    <citation type="submission" date="2025-08" db="UniProtKB">
        <authorList>
            <consortium name="RefSeq"/>
        </authorList>
    </citation>
    <scope>IDENTIFICATION</scope>
</reference>
<evidence type="ECO:0000256" key="3">
    <source>
        <dbReference type="ARBA" id="ARBA00023157"/>
    </source>
</evidence>
<protein>
    <submittedName>
        <fullName evidence="7">Folate receptor beta</fullName>
    </submittedName>
</protein>
<evidence type="ECO:0000313" key="6">
    <source>
        <dbReference type="Proteomes" id="UP000694888"/>
    </source>
</evidence>
<dbReference type="PANTHER" id="PTHR10517:SF14">
    <property type="entry name" value="FOLATE RECEPTOR 1-RELATED"/>
    <property type="match status" value="1"/>
</dbReference>
<keyword evidence="6" id="KW-1185">Reference proteome</keyword>
<name>A0ABM0ZWA0_APLCA</name>
<organism evidence="6 7">
    <name type="scientific">Aplysia californica</name>
    <name type="common">California sea hare</name>
    <dbReference type="NCBI Taxonomy" id="6500"/>
    <lineage>
        <taxon>Eukaryota</taxon>
        <taxon>Metazoa</taxon>
        <taxon>Spiralia</taxon>
        <taxon>Lophotrochozoa</taxon>
        <taxon>Mollusca</taxon>
        <taxon>Gastropoda</taxon>
        <taxon>Heterobranchia</taxon>
        <taxon>Euthyneura</taxon>
        <taxon>Tectipleura</taxon>
        <taxon>Aplysiida</taxon>
        <taxon>Aplysioidea</taxon>
        <taxon>Aplysiidae</taxon>
        <taxon>Aplysia</taxon>
    </lineage>
</organism>
<evidence type="ECO:0000256" key="2">
    <source>
        <dbReference type="ARBA" id="ARBA00022729"/>
    </source>
</evidence>
<dbReference type="GeneID" id="106011280"/>
<feature type="domain" description="Folate receptor-like" evidence="5">
    <location>
        <begin position="36"/>
        <end position="206"/>
    </location>
</feature>
<gene>
    <name evidence="7" type="primary">LOC106011280</name>
</gene>
<feature type="signal peptide" evidence="4">
    <location>
        <begin position="1"/>
        <end position="22"/>
    </location>
</feature>
<dbReference type="PANTHER" id="PTHR10517">
    <property type="entry name" value="FOLATE RECEPTOR"/>
    <property type="match status" value="1"/>
</dbReference>
<dbReference type="Proteomes" id="UP000694888">
    <property type="component" value="Unplaced"/>
</dbReference>
<dbReference type="Pfam" id="PF03024">
    <property type="entry name" value="Folate_rec"/>
    <property type="match status" value="1"/>
</dbReference>
<evidence type="ECO:0000313" key="7">
    <source>
        <dbReference type="RefSeq" id="XP_012935848.2"/>
    </source>
</evidence>
<evidence type="ECO:0000259" key="5">
    <source>
        <dbReference type="Pfam" id="PF03024"/>
    </source>
</evidence>
<proteinExistence type="inferred from homology"/>
<comment type="similarity">
    <text evidence="1">Belongs to the folate receptor family.</text>
</comment>
<accession>A0ABM0ZWA0</accession>
<dbReference type="RefSeq" id="XP_012935848.2">
    <property type="nucleotide sequence ID" value="XM_013080394.2"/>
</dbReference>
<dbReference type="InterPro" id="IPR018143">
    <property type="entry name" value="Folate_rcpt-like"/>
</dbReference>
<keyword evidence="3" id="KW-1015">Disulfide bond</keyword>